<evidence type="ECO:0000256" key="1">
    <source>
        <dbReference type="SAM" id="MobiDB-lite"/>
    </source>
</evidence>
<proteinExistence type="predicted"/>
<dbReference type="Proteomes" id="UP000789405">
    <property type="component" value="Unassembled WGS sequence"/>
</dbReference>
<organism evidence="2 3">
    <name type="scientific">Dentiscutata erythropus</name>
    <dbReference type="NCBI Taxonomy" id="1348616"/>
    <lineage>
        <taxon>Eukaryota</taxon>
        <taxon>Fungi</taxon>
        <taxon>Fungi incertae sedis</taxon>
        <taxon>Mucoromycota</taxon>
        <taxon>Glomeromycotina</taxon>
        <taxon>Glomeromycetes</taxon>
        <taxon>Diversisporales</taxon>
        <taxon>Gigasporaceae</taxon>
        <taxon>Dentiscutata</taxon>
    </lineage>
</organism>
<comment type="caution">
    <text evidence="2">The sequence shown here is derived from an EMBL/GenBank/DDBJ whole genome shotgun (WGS) entry which is preliminary data.</text>
</comment>
<feature type="region of interest" description="Disordered" evidence="1">
    <location>
        <begin position="31"/>
        <end position="90"/>
    </location>
</feature>
<feature type="non-terminal residue" evidence="2">
    <location>
        <position position="1"/>
    </location>
</feature>
<feature type="non-terminal residue" evidence="2">
    <location>
        <position position="152"/>
    </location>
</feature>
<gene>
    <name evidence="2" type="ORF">DERYTH_LOCUS24954</name>
</gene>
<evidence type="ECO:0000313" key="3">
    <source>
        <dbReference type="Proteomes" id="UP000789405"/>
    </source>
</evidence>
<evidence type="ECO:0000313" key="2">
    <source>
        <dbReference type="EMBL" id="CAG8808750.1"/>
    </source>
</evidence>
<name>A0A9N9K4P2_9GLOM</name>
<dbReference type="EMBL" id="CAJVPY010044169">
    <property type="protein sequence ID" value="CAG8808750.1"/>
    <property type="molecule type" value="Genomic_DNA"/>
</dbReference>
<feature type="compositionally biased region" description="Basic residues" evidence="1">
    <location>
        <begin position="44"/>
        <end position="55"/>
    </location>
</feature>
<dbReference type="AlphaFoldDB" id="A0A9N9K4P2"/>
<dbReference type="OrthoDB" id="2348535at2759"/>
<protein>
    <submittedName>
        <fullName evidence="2">22598_t:CDS:1</fullName>
    </submittedName>
</protein>
<sequence>PTVISTLNLEMFPVSEAIVYDMIHRCHKHKSEKHLFKQQPIVHQNKRAKQKHRNNRKNELRPIKNSSRYHSPEVSEIDKENPSGKRKVGTKDLRWRSTTLRSFLRDYVNHIFAESSKIPKIRSHVQNTVSYYEKELSKPFLVPNWSVSGYEG</sequence>
<keyword evidence="3" id="KW-1185">Reference proteome</keyword>
<feature type="compositionally biased region" description="Basic and acidic residues" evidence="1">
    <location>
        <begin position="70"/>
        <end position="90"/>
    </location>
</feature>
<reference evidence="2" key="1">
    <citation type="submission" date="2021-06" db="EMBL/GenBank/DDBJ databases">
        <authorList>
            <person name="Kallberg Y."/>
            <person name="Tangrot J."/>
            <person name="Rosling A."/>
        </authorList>
    </citation>
    <scope>NUCLEOTIDE SEQUENCE</scope>
    <source>
        <strain evidence="2">MA453B</strain>
    </source>
</reference>
<accession>A0A9N9K4P2</accession>